<proteinExistence type="inferred from homology"/>
<dbReference type="PROSITE" id="PS00802">
    <property type="entry name" value="TRANSKETOLASE_2"/>
    <property type="match status" value="1"/>
</dbReference>
<dbReference type="GO" id="GO:0004802">
    <property type="term" value="F:transketolase activity"/>
    <property type="evidence" value="ECO:0007669"/>
    <property type="project" value="UniProtKB-UniRule"/>
</dbReference>
<evidence type="ECO:0000256" key="7">
    <source>
        <dbReference type="ARBA" id="ARBA00022679"/>
    </source>
</evidence>
<dbReference type="InterPro" id="IPR005475">
    <property type="entry name" value="Transketolase-like_Pyr-bd"/>
</dbReference>
<dbReference type="PANTHER" id="PTHR43522">
    <property type="entry name" value="TRANSKETOLASE"/>
    <property type="match status" value="1"/>
</dbReference>
<comment type="catalytic activity">
    <reaction evidence="12 19">
        <text>D-sedoheptulose 7-phosphate + D-glyceraldehyde 3-phosphate = aldehydo-D-ribose 5-phosphate + D-xylulose 5-phosphate</text>
        <dbReference type="Rhea" id="RHEA:10508"/>
        <dbReference type="ChEBI" id="CHEBI:57483"/>
        <dbReference type="ChEBI" id="CHEBI:57737"/>
        <dbReference type="ChEBI" id="CHEBI:58273"/>
        <dbReference type="ChEBI" id="CHEBI:59776"/>
        <dbReference type="EC" id="2.2.1.1"/>
    </reaction>
</comment>
<dbReference type="Pfam" id="PF02779">
    <property type="entry name" value="Transket_pyr"/>
    <property type="match status" value="1"/>
</dbReference>
<evidence type="ECO:0000256" key="1">
    <source>
        <dbReference type="ARBA" id="ARBA00001913"/>
    </source>
</evidence>
<evidence type="ECO:0000256" key="10">
    <source>
        <dbReference type="ARBA" id="ARBA00022842"/>
    </source>
</evidence>
<dbReference type="PROSITE" id="PS00801">
    <property type="entry name" value="TRANSKETOLASE_1"/>
    <property type="match status" value="1"/>
</dbReference>
<feature type="binding site" evidence="17">
    <location>
        <position position="162"/>
    </location>
    <ligand>
        <name>Mg(2+)</name>
        <dbReference type="ChEBI" id="CHEBI:18420"/>
    </ligand>
</feature>
<dbReference type="InterPro" id="IPR005478">
    <property type="entry name" value="Transketolase_bac-like"/>
</dbReference>
<feature type="binding site" evidence="16">
    <location>
        <position position="192"/>
    </location>
    <ligand>
        <name>thiamine diphosphate</name>
        <dbReference type="ChEBI" id="CHEBI:58937"/>
    </ligand>
</feature>
<reference evidence="21 22" key="1">
    <citation type="submission" date="2019-06" db="EMBL/GenBank/DDBJ databases">
        <authorList>
            <person name="Li M."/>
        </authorList>
    </citation>
    <scope>NUCLEOTIDE SEQUENCE [LARGE SCALE GENOMIC DNA]</scope>
    <source>
        <strain evidence="21 22">BGMRC2036</strain>
    </source>
</reference>
<evidence type="ECO:0000256" key="18">
    <source>
        <dbReference type="PIRSR" id="PIRSR605478-5"/>
    </source>
</evidence>
<dbReference type="InterPro" id="IPR049557">
    <property type="entry name" value="Transketolase_CS"/>
</dbReference>
<dbReference type="SUPFAM" id="SSF52922">
    <property type="entry name" value="TK C-terminal domain-like"/>
    <property type="match status" value="1"/>
</dbReference>
<feature type="binding site" evidence="16">
    <location>
        <position position="73"/>
    </location>
    <ligand>
        <name>thiamine diphosphate</name>
        <dbReference type="ChEBI" id="CHEBI:58937"/>
    </ligand>
</feature>
<comment type="cofactor">
    <cofactor evidence="1">
        <name>Ca(2+)</name>
        <dbReference type="ChEBI" id="CHEBI:29108"/>
    </cofactor>
</comment>
<keyword evidence="11 16" id="KW-0786">Thiamine pyrophosphate</keyword>
<dbReference type="GO" id="GO:0019253">
    <property type="term" value="P:reductive pentose-phosphate cycle"/>
    <property type="evidence" value="ECO:0007669"/>
    <property type="project" value="UniProtKB-KW"/>
</dbReference>
<dbReference type="RefSeq" id="WP_141151087.1">
    <property type="nucleotide sequence ID" value="NZ_VHLG01000022.1"/>
</dbReference>
<dbReference type="GO" id="GO:0009052">
    <property type="term" value="P:pentose-phosphate shunt, non-oxidative branch"/>
    <property type="evidence" value="ECO:0007669"/>
    <property type="project" value="UniProtKB-ARBA"/>
</dbReference>
<evidence type="ECO:0000256" key="15">
    <source>
        <dbReference type="PIRSR" id="PIRSR605478-2"/>
    </source>
</evidence>
<feature type="binding site" evidence="15">
    <location>
        <position position="527"/>
    </location>
    <ligand>
        <name>substrate</name>
    </ligand>
</feature>
<evidence type="ECO:0000256" key="4">
    <source>
        <dbReference type="ARBA" id="ARBA00011738"/>
    </source>
</evidence>
<feature type="binding site" evidence="15">
    <location>
        <position position="365"/>
    </location>
    <ligand>
        <name>substrate</name>
    </ligand>
</feature>
<comment type="cofactor">
    <cofactor evidence="19">
        <name>Mg(2+)</name>
        <dbReference type="ChEBI" id="CHEBI:18420"/>
    </cofactor>
    <cofactor evidence="19">
        <name>Ca(2+)</name>
        <dbReference type="ChEBI" id="CHEBI:29108"/>
    </cofactor>
    <cofactor evidence="19">
        <name>Mn(2+)</name>
        <dbReference type="ChEBI" id="CHEBI:29035"/>
    </cofactor>
    <cofactor evidence="19">
        <name>Co(2+)</name>
        <dbReference type="ChEBI" id="CHEBI:48828"/>
    </cofactor>
    <text evidence="19">Binds 1 Mg(2+) ion per subunit. Can also utilize other divalent metal cations, such as Ca(2+), Mn(2+) and Co(2+).</text>
</comment>
<dbReference type="InterPro" id="IPR009014">
    <property type="entry name" value="Transketo_C/PFOR_II"/>
</dbReference>
<dbReference type="PANTHER" id="PTHR43522:SF2">
    <property type="entry name" value="TRANSKETOLASE 1-RELATED"/>
    <property type="match status" value="1"/>
</dbReference>
<evidence type="ECO:0000259" key="20">
    <source>
        <dbReference type="SMART" id="SM00861"/>
    </source>
</evidence>
<evidence type="ECO:0000256" key="3">
    <source>
        <dbReference type="ARBA" id="ARBA00007131"/>
    </source>
</evidence>
<keyword evidence="7 19" id="KW-0808">Transferase</keyword>
<comment type="function">
    <text evidence="19">Catalyzes the transfer of a two-carbon ketol group from a ketose donor to an aldose acceptor, via a covalent intermediate with the cofactor thiamine pyrophosphate.</text>
</comment>
<gene>
    <name evidence="21" type="primary">tkt</name>
    <name evidence="21" type="ORF">FJU08_21375</name>
</gene>
<evidence type="ECO:0000256" key="6">
    <source>
        <dbReference type="ARBA" id="ARBA00022567"/>
    </source>
</evidence>
<evidence type="ECO:0000256" key="8">
    <source>
        <dbReference type="ARBA" id="ARBA00022723"/>
    </source>
</evidence>
<keyword evidence="8 17" id="KW-0479">Metal-binding</keyword>
<evidence type="ECO:0000256" key="12">
    <source>
        <dbReference type="ARBA" id="ARBA00049473"/>
    </source>
</evidence>
<organism evidence="21 22">
    <name type="scientific">Martelella alba</name>
    <dbReference type="NCBI Taxonomy" id="2590451"/>
    <lineage>
        <taxon>Bacteria</taxon>
        <taxon>Pseudomonadati</taxon>
        <taxon>Pseudomonadota</taxon>
        <taxon>Alphaproteobacteria</taxon>
        <taxon>Hyphomicrobiales</taxon>
        <taxon>Aurantimonadaceae</taxon>
        <taxon>Martelella</taxon>
    </lineage>
</organism>
<evidence type="ECO:0000256" key="5">
    <source>
        <dbReference type="ARBA" id="ARBA00013152"/>
    </source>
</evidence>
<feature type="site" description="Important for catalytic activity" evidence="18">
    <location>
        <position position="33"/>
    </location>
</feature>
<dbReference type="Pfam" id="PF22613">
    <property type="entry name" value="Transketolase_C_1"/>
    <property type="match status" value="1"/>
</dbReference>
<dbReference type="AlphaFoldDB" id="A0A506TZD3"/>
<feature type="site" description="Important for catalytic activity" evidence="18">
    <location>
        <position position="268"/>
    </location>
</feature>
<feature type="binding site" evidence="16">
    <location>
        <begin position="121"/>
        <end position="123"/>
    </location>
    <ligand>
        <name>thiamine diphosphate</name>
        <dbReference type="ChEBI" id="CHEBI:58937"/>
    </ligand>
</feature>
<feature type="domain" description="Transketolase-like pyrimidine-binding" evidence="20">
    <location>
        <begin position="362"/>
        <end position="532"/>
    </location>
</feature>
<feature type="binding site" evidence="16">
    <location>
        <position position="163"/>
    </location>
    <ligand>
        <name>thiamine diphosphate</name>
        <dbReference type="ChEBI" id="CHEBI:58937"/>
    </ligand>
</feature>
<evidence type="ECO:0000313" key="21">
    <source>
        <dbReference type="EMBL" id="TPW26860.1"/>
    </source>
</evidence>
<evidence type="ECO:0000256" key="13">
    <source>
        <dbReference type="NCBIfam" id="TIGR00232"/>
    </source>
</evidence>
<keyword evidence="22" id="KW-1185">Reference proteome</keyword>
<dbReference type="SMART" id="SM00861">
    <property type="entry name" value="Transket_pyr"/>
    <property type="match status" value="1"/>
</dbReference>
<dbReference type="SUPFAM" id="SSF52518">
    <property type="entry name" value="Thiamin diphosphate-binding fold (THDP-binding)"/>
    <property type="match status" value="2"/>
</dbReference>
<feature type="binding site" evidence="17">
    <location>
        <position position="194"/>
    </location>
    <ligand>
        <name>Mg(2+)</name>
        <dbReference type="ChEBI" id="CHEBI:18420"/>
    </ligand>
</feature>
<keyword evidence="9 19" id="KW-0106">Calcium</keyword>
<feature type="binding site" evidence="17">
    <location>
        <position position="192"/>
    </location>
    <ligand>
        <name>Mg(2+)</name>
        <dbReference type="ChEBI" id="CHEBI:18420"/>
    </ligand>
</feature>
<feature type="active site" description="Proton donor" evidence="14">
    <location>
        <position position="418"/>
    </location>
</feature>
<dbReference type="GO" id="GO:0046872">
    <property type="term" value="F:metal ion binding"/>
    <property type="evidence" value="ECO:0007669"/>
    <property type="project" value="UniProtKB-KW"/>
</dbReference>
<evidence type="ECO:0000313" key="22">
    <source>
        <dbReference type="Proteomes" id="UP000318801"/>
    </source>
</evidence>
<comment type="caution">
    <text evidence="21">The sequence shown here is derived from an EMBL/GenBank/DDBJ whole genome shotgun (WGS) entry which is preliminary data.</text>
</comment>
<dbReference type="InterPro" id="IPR033247">
    <property type="entry name" value="Transketolase_fam"/>
</dbReference>
<comment type="subunit">
    <text evidence="4 19">Homodimer.</text>
</comment>
<feature type="binding site" evidence="16">
    <location>
        <position position="444"/>
    </location>
    <ligand>
        <name>thiamine diphosphate</name>
        <dbReference type="ChEBI" id="CHEBI:58937"/>
    </ligand>
</feature>
<feature type="binding site" evidence="15">
    <location>
        <position position="392"/>
    </location>
    <ligand>
        <name>substrate</name>
    </ligand>
</feature>
<comment type="similarity">
    <text evidence="3 19">Belongs to the transketolase family.</text>
</comment>
<feature type="binding site" evidence="15">
    <location>
        <position position="268"/>
    </location>
    <ligand>
        <name>substrate</name>
    </ligand>
</feature>
<keyword evidence="6" id="KW-0113">Calvin cycle</keyword>
<protein>
    <recommendedName>
        <fullName evidence="5 13">Transketolase</fullName>
        <ecNumber evidence="5 13">2.2.1.1</ecNumber>
    </recommendedName>
</protein>
<feature type="binding site" evidence="15">
    <location>
        <position position="33"/>
    </location>
    <ligand>
        <name>substrate</name>
    </ligand>
</feature>
<dbReference type="FunFam" id="3.40.50.920:FF:000003">
    <property type="entry name" value="Transketolase"/>
    <property type="match status" value="1"/>
</dbReference>
<dbReference type="CDD" id="cd07033">
    <property type="entry name" value="TPP_PYR_DXS_TK_like"/>
    <property type="match status" value="1"/>
</dbReference>
<dbReference type="InterPro" id="IPR055152">
    <property type="entry name" value="Transketolase-like_C_2"/>
</dbReference>
<evidence type="ECO:0000256" key="16">
    <source>
        <dbReference type="PIRSR" id="PIRSR605478-3"/>
    </source>
</evidence>
<dbReference type="OrthoDB" id="8732661at2"/>
<dbReference type="FunFam" id="3.40.50.970:FF:000004">
    <property type="entry name" value="Transketolase"/>
    <property type="match status" value="1"/>
</dbReference>
<feature type="binding site" evidence="16">
    <location>
        <position position="268"/>
    </location>
    <ligand>
        <name>thiamine diphosphate</name>
        <dbReference type="ChEBI" id="CHEBI:58937"/>
    </ligand>
</feature>
<sequence>MLNRNVSSVSTAELANAVRALTMDAVQRANSGHPGMPMGMAEIGVALWTRHLRHNPKNPRWFNRDRFVLSNGHGSMLIYSMLHLSGYDLSMDDIRNFRQLHSKTPGHPEYGYTPGVETTTGPLGQGIANAVGMALAEKILAESFNKPGHDLVDHFTYTFVGDGCLMEGVSHEACSLAGTLGLGKLIVLYDDNGISIDGHVEGWFAEDTAARFAAYGWHVIRDVDGHDVAAVDRAIAAGKAETGRPTFICCKTTIGKGSPSKAGSEDSHGNPLGEEEIIRSKAAIGWPYGPFEIPETAYEGWSAVEDGKALEAEWDEIFAAYRAAYPAEAAEFVRRMSGELPDGFDARMAEFTDQMAAVREAMPTRRASLKTVEMLADNLPELVGGSADLASSCLTMWDDAKPVTAQTGGNFVYFGVREFGMGAIMNGMFLHGGFRPFGGTYVMFSEYARNAIRMAALMKIGVIYALTHDSIALGEDGPTHQPIEQLASLRLMPNLDVWRPCDAAETAIAWEFAIANRNHPTVMALSRQSLPQQVHPQGQSDLIRRGGYILSEASGRKPDAVVIATGGEVEIAMAAKQQLAGSGINVRVVSLPSSYVFDRQPEEYRSSVIPEGLPLISVEAGVTDYWRKYIGPHGIAVGIDTFGESAPSEVLFEHFKLTPASVASAVQKAIARGKR</sequence>
<comment type="cofactor">
    <cofactor evidence="16">
        <name>thiamine diphosphate</name>
        <dbReference type="ChEBI" id="CHEBI:58937"/>
    </cofactor>
    <text evidence="16">Binds 1 thiamine pyrophosphate per subunit. During the reaction, the substrate forms a covalent intermediate with the cofactor.</text>
</comment>
<dbReference type="InterPro" id="IPR020826">
    <property type="entry name" value="Transketolase_BS"/>
</dbReference>
<evidence type="ECO:0000256" key="9">
    <source>
        <dbReference type="ARBA" id="ARBA00022837"/>
    </source>
</evidence>
<dbReference type="NCBIfam" id="TIGR00232">
    <property type="entry name" value="tktlase_bact"/>
    <property type="match status" value="1"/>
</dbReference>
<accession>A0A506TZD3</accession>
<comment type="cofactor">
    <cofactor evidence="2">
        <name>Co(2+)</name>
        <dbReference type="ChEBI" id="CHEBI:48828"/>
    </cofactor>
</comment>
<dbReference type="Gene3D" id="3.40.50.970">
    <property type="match status" value="2"/>
</dbReference>
<dbReference type="Proteomes" id="UP000318801">
    <property type="component" value="Unassembled WGS sequence"/>
</dbReference>
<comment type="cofactor">
    <cofactor evidence="17">
        <name>Mg(2+)</name>
        <dbReference type="ChEBI" id="CHEBI:18420"/>
    </cofactor>
    <text evidence="17">Binds 1 Mg(2+) ion per subunit. Can also utilize other divalent metal cations, such as Ca(2+), Mn(2+) and Co(2+).</text>
</comment>
<feature type="binding site" evidence="15">
    <location>
        <position position="468"/>
    </location>
    <ligand>
        <name>substrate</name>
    </ligand>
</feature>
<evidence type="ECO:0000256" key="17">
    <source>
        <dbReference type="PIRSR" id="PIRSR605478-4"/>
    </source>
</evidence>
<name>A0A506TZD3_9HYPH</name>
<dbReference type="InterPro" id="IPR005474">
    <property type="entry name" value="Transketolase_N"/>
</dbReference>
<keyword evidence="10 17" id="KW-0460">Magnesium</keyword>
<evidence type="ECO:0000256" key="14">
    <source>
        <dbReference type="PIRSR" id="PIRSR605478-1"/>
    </source>
</evidence>
<evidence type="ECO:0000256" key="11">
    <source>
        <dbReference type="ARBA" id="ARBA00023052"/>
    </source>
</evidence>
<dbReference type="EC" id="2.2.1.1" evidence="5 13"/>
<dbReference type="Pfam" id="PF00456">
    <property type="entry name" value="Transketolase_N"/>
    <property type="match status" value="1"/>
</dbReference>
<dbReference type="GO" id="GO:0005829">
    <property type="term" value="C:cytosol"/>
    <property type="evidence" value="ECO:0007669"/>
    <property type="project" value="TreeGrafter"/>
</dbReference>
<dbReference type="InterPro" id="IPR029061">
    <property type="entry name" value="THDP-binding"/>
</dbReference>
<dbReference type="CDD" id="cd02012">
    <property type="entry name" value="TPP_TK"/>
    <property type="match status" value="1"/>
</dbReference>
<feature type="binding site" evidence="15">
    <location>
        <position position="480"/>
    </location>
    <ligand>
        <name>substrate</name>
    </ligand>
</feature>
<feature type="binding site" evidence="15">
    <location>
        <position position="476"/>
    </location>
    <ligand>
        <name>substrate</name>
    </ligand>
</feature>
<dbReference type="EMBL" id="VHLG01000022">
    <property type="protein sequence ID" value="TPW26860.1"/>
    <property type="molecule type" value="Genomic_DNA"/>
</dbReference>
<dbReference type="FunFam" id="3.40.50.970:FF:000003">
    <property type="entry name" value="Transketolase"/>
    <property type="match status" value="1"/>
</dbReference>
<evidence type="ECO:0000256" key="19">
    <source>
        <dbReference type="RuleBase" id="RU004996"/>
    </source>
</evidence>
<dbReference type="Gene3D" id="3.40.50.920">
    <property type="match status" value="1"/>
</dbReference>
<evidence type="ECO:0000256" key="2">
    <source>
        <dbReference type="ARBA" id="ARBA00001941"/>
    </source>
</evidence>